<feature type="compositionally biased region" description="Low complexity" evidence="3">
    <location>
        <begin position="725"/>
        <end position="742"/>
    </location>
</feature>
<feature type="coiled-coil region" evidence="2">
    <location>
        <begin position="1011"/>
        <end position="1038"/>
    </location>
</feature>
<reference evidence="6" key="1">
    <citation type="submission" date="2025-08" db="UniProtKB">
        <authorList>
            <consortium name="RefSeq"/>
        </authorList>
    </citation>
    <scope>IDENTIFICATION</scope>
</reference>
<dbReference type="PANTHER" id="PTHR17469">
    <property type="entry name" value="SPERM SPECIFIC ANTIGEN 2-RELATED"/>
    <property type="match status" value="1"/>
</dbReference>
<dbReference type="InParanoid" id="A0A6P7KLZ3"/>
<feature type="compositionally biased region" description="Polar residues" evidence="3">
    <location>
        <begin position="342"/>
        <end position="355"/>
    </location>
</feature>
<evidence type="ECO:0000256" key="1">
    <source>
        <dbReference type="ARBA" id="ARBA00023054"/>
    </source>
</evidence>
<feature type="compositionally biased region" description="Polar residues" evidence="3">
    <location>
        <begin position="772"/>
        <end position="792"/>
    </location>
</feature>
<feature type="compositionally biased region" description="Low complexity" evidence="3">
    <location>
        <begin position="362"/>
        <end position="373"/>
    </location>
</feature>
<evidence type="ECO:0000313" key="5">
    <source>
        <dbReference type="Proteomes" id="UP000515145"/>
    </source>
</evidence>
<feature type="compositionally biased region" description="Polar residues" evidence="3">
    <location>
        <begin position="745"/>
        <end position="761"/>
    </location>
</feature>
<proteinExistence type="predicted"/>
<dbReference type="InterPro" id="IPR043444">
    <property type="entry name" value="TESPA1-like"/>
</dbReference>
<feature type="region of interest" description="Disordered" evidence="3">
    <location>
        <begin position="725"/>
        <end position="793"/>
    </location>
</feature>
<dbReference type="Pfam" id="PF14722">
    <property type="entry name" value="KRAP_IP3R_bind"/>
    <property type="match status" value="1"/>
</dbReference>
<organism evidence="5 6">
    <name type="scientific">Parambassis ranga</name>
    <name type="common">Indian glassy fish</name>
    <dbReference type="NCBI Taxonomy" id="210632"/>
    <lineage>
        <taxon>Eukaryota</taxon>
        <taxon>Metazoa</taxon>
        <taxon>Chordata</taxon>
        <taxon>Craniata</taxon>
        <taxon>Vertebrata</taxon>
        <taxon>Euteleostomi</taxon>
        <taxon>Actinopterygii</taxon>
        <taxon>Neopterygii</taxon>
        <taxon>Teleostei</taxon>
        <taxon>Neoteleostei</taxon>
        <taxon>Acanthomorphata</taxon>
        <taxon>Ovalentaria</taxon>
        <taxon>Ambassidae</taxon>
        <taxon>Parambassis</taxon>
    </lineage>
</organism>
<gene>
    <name evidence="6" type="primary">itprid1</name>
</gene>
<sequence>MDILNLWNDDPEELLLDLGFGSDEPDLSGRIPARFINHQSQARGINLQVFLEAQKNRLDLENPDVSNRFRQLEVLQQVTTAFSCLVGSPSTPLRTKLVKDLSAESRERRRRVGMLFRRASKKSLNRKHHQHVNPPAAPDSLQPTLSLTDKNGPLDTECLSPVAEEQGTGPEQSMPYFTSLITQEGALRSGPLKEIYQPANSFSQRKKSLGQAKESFEIEEIHSFDEGSYIGTTDNSVSSVIRTNSCQSDSSGFLEEPFIPSVPQLASPAGPDLIKVVLTKALSGLSGGCSDSHGNDGPGSCPHTTQPSLLPTPLTSSVVAEDLTSSNSPSPDPSAVFGPSISPASPDSVPANQNRSQPTPPLSSSLMSSSTQPGSLIKEYEEIDVRPTHLSTLEGCSRQSVTHSDSSPSPNLGGRFYAPPAMSSSSSSVACHMSVESISQSPENKDQHFSDFDEMGLSDASSNNPEKQDERPMSPTHLLDNSSPPSSPVLDSCALDVDPTTPAFLSTNITSVPVWQSAMLSNSSLIDPAVGRISVLTEQFITEKDKQQCHDDDNTDPVPASPIHGVCHVDYISVGLEDIEVTDASQTADDIVYILDRESPAGLTQRSEPEIDTWVPHCELHGELSGKTKEEGLRNVSQMMNLEVSGTESESVGRYLVVHDEDQEQPGGTEVKPKGLIEIESLDLVFETSVDGSDGENYDADAFFQRLDAEGHVYWAEPLILSNTTTEESGSFDSSDGSPTGPAAQDSSSSTGKPMTSLFSTDTDHTPGNAASDKSSCLSTPSATSITKPSGRSVSVQMSSLLSSHIVHRKDVPYIAHEPKPTLLTTILPLDTSTPFRAVQSWTDQQIQRNTLNNKLTHDPHTVPDHVTESRSAQERPTAISSSSLSFSNKWQPHDFIPEMAVTDKDTLEAGLWCDKQVEVDRSGHEYEQNLWDGYQPGTMTCCCSCDHQCACCSHNKEHKTRSFPYSLDELEEMMLCVRQFRSVLSNMEEQLSEDQAAVYSSLSDKDREVVQDIEELRDAVKKEVGQLEMQLNELAHHYDESLKMKMHRLLDEQSSLCSQLRVFLPGMVPNSLTTVPNKTVATQCCLLPWLPPPGVPGDHVATWSTQSMDSTGTPDSGNIYNDQSASPLKTEKLDVVGFLQRLKQSLHHHSAKTDSME</sequence>
<keyword evidence="1 2" id="KW-0175">Coiled coil</keyword>
<protein>
    <submittedName>
        <fullName evidence="6">Uncharacterized protein itprid1 isoform X1</fullName>
    </submittedName>
</protein>
<dbReference type="AlphaFoldDB" id="A0A6P7KLZ3"/>
<dbReference type="OrthoDB" id="6088188at2759"/>
<dbReference type="Pfam" id="PF14723">
    <property type="entry name" value="SSFA2_C"/>
    <property type="match status" value="1"/>
</dbReference>
<dbReference type="SMART" id="SM01257">
    <property type="entry name" value="KRAP_IP3R_bind"/>
    <property type="match status" value="1"/>
</dbReference>
<feature type="compositionally biased region" description="Basic and acidic residues" evidence="3">
    <location>
        <begin position="856"/>
        <end position="874"/>
    </location>
</feature>
<feature type="compositionally biased region" description="Basic residues" evidence="3">
    <location>
        <begin position="117"/>
        <end position="131"/>
    </location>
</feature>
<dbReference type="PANTHER" id="PTHR17469:SF14">
    <property type="entry name" value="PROTEIN ITPRID1"/>
    <property type="match status" value="1"/>
</dbReference>
<evidence type="ECO:0000256" key="2">
    <source>
        <dbReference type="SAM" id="Coils"/>
    </source>
</evidence>
<keyword evidence="5" id="KW-1185">Reference proteome</keyword>
<name>A0A6P7KLZ3_9TELE</name>
<dbReference type="CTD" id="223075"/>
<dbReference type="InterPro" id="IPR029325">
    <property type="entry name" value="ITPR-bd"/>
</dbReference>
<dbReference type="GO" id="GO:0005102">
    <property type="term" value="F:signaling receptor binding"/>
    <property type="evidence" value="ECO:0007669"/>
    <property type="project" value="InterPro"/>
</dbReference>
<accession>A0A6P7KLZ3</accession>
<feature type="compositionally biased region" description="Polar residues" evidence="3">
    <location>
        <begin position="397"/>
        <end position="410"/>
    </location>
</feature>
<feature type="region of interest" description="Disordered" evidence="3">
    <location>
        <begin position="394"/>
        <end position="494"/>
    </location>
</feature>
<evidence type="ECO:0000313" key="6">
    <source>
        <dbReference type="RefSeq" id="XP_028289392.1"/>
    </source>
</evidence>
<evidence type="ECO:0000259" key="4">
    <source>
        <dbReference type="SMART" id="SM01257"/>
    </source>
</evidence>
<dbReference type="GeneID" id="114453634"/>
<feature type="domain" description="ITPR-interacting" evidence="4">
    <location>
        <begin position="1"/>
        <end position="123"/>
    </location>
</feature>
<evidence type="ECO:0000256" key="3">
    <source>
        <dbReference type="SAM" id="MobiDB-lite"/>
    </source>
</evidence>
<dbReference type="InterPro" id="IPR029326">
    <property type="entry name" value="SSFA2_C"/>
</dbReference>
<feature type="region of interest" description="Disordered" evidence="3">
    <location>
        <begin position="852"/>
        <end position="886"/>
    </location>
</feature>
<dbReference type="RefSeq" id="XP_028289392.1">
    <property type="nucleotide sequence ID" value="XM_028433591.1"/>
</dbReference>
<dbReference type="Proteomes" id="UP000515145">
    <property type="component" value="Chromosome 20"/>
</dbReference>
<feature type="compositionally biased region" description="Low complexity" evidence="3">
    <location>
        <begin position="304"/>
        <end position="317"/>
    </location>
</feature>
<feature type="region of interest" description="Disordered" evidence="3">
    <location>
        <begin position="117"/>
        <end position="153"/>
    </location>
</feature>
<feature type="region of interest" description="Disordered" evidence="3">
    <location>
        <begin position="285"/>
        <end position="373"/>
    </location>
</feature>